<reference evidence="3" key="1">
    <citation type="submission" date="2021-01" db="UniProtKB">
        <authorList>
            <consortium name="EnsemblMetazoa"/>
        </authorList>
    </citation>
    <scope>IDENTIFICATION</scope>
</reference>
<sequence>MIEVPIKAIPKAIQLATITSHKIVNECTEPKVSAVTERDLKNLVSEFEEKKDRLDVLVDSWLSQREELVKSVKAIAGQCDETHMDVNISNVASGVVGFVGASFAVTAVSIALAPVTAGASVIAGFSIAAVTVGLSGGAVGVGANIIGPWLIKKKCKEADELIKKDDIMTQEVQALSEEIEKISSTIESLKQRQHIDIGASSFGFAAKAAADIVEIVMCAKAIKSITTASQIIDGIVDVTKVAALAGSKTAMVFAVFGLAVSIGEIAWYSRKIDKKEKSEAGLSFMKIADNLTQQIAKIRQIKITNDQPRTRSSTV</sequence>
<comment type="similarity">
    <text evidence="1">Belongs to the apolipoprotein L family.</text>
</comment>
<dbReference type="EnsemblMetazoa" id="CLYHEMT015461.1">
    <property type="protein sequence ID" value="CLYHEMP015461.1"/>
    <property type="gene ID" value="CLYHEMG015461"/>
</dbReference>
<dbReference type="Proteomes" id="UP000594262">
    <property type="component" value="Unplaced"/>
</dbReference>
<dbReference type="Pfam" id="PF05461">
    <property type="entry name" value="ApoL"/>
    <property type="match status" value="1"/>
</dbReference>
<dbReference type="InterPro" id="IPR008405">
    <property type="entry name" value="ApoL"/>
</dbReference>
<keyword evidence="2" id="KW-1133">Transmembrane helix</keyword>
<name>A0A7M5WZP7_9CNID</name>
<dbReference type="PANTHER" id="PTHR14096:SF28">
    <property type="entry name" value="APOLIPOPROTEIN L, 1-RELATED"/>
    <property type="match status" value="1"/>
</dbReference>
<dbReference type="RefSeq" id="XP_066936459.1">
    <property type="nucleotide sequence ID" value="XM_067080358.1"/>
</dbReference>
<dbReference type="GeneID" id="136824182"/>
<dbReference type="PANTHER" id="PTHR14096">
    <property type="entry name" value="APOLIPOPROTEIN L"/>
    <property type="match status" value="1"/>
</dbReference>
<evidence type="ECO:0000256" key="2">
    <source>
        <dbReference type="SAM" id="Phobius"/>
    </source>
</evidence>
<proteinExistence type="inferred from homology"/>
<dbReference type="GO" id="GO:0016020">
    <property type="term" value="C:membrane"/>
    <property type="evidence" value="ECO:0007669"/>
    <property type="project" value="TreeGrafter"/>
</dbReference>
<dbReference type="GO" id="GO:0008289">
    <property type="term" value="F:lipid binding"/>
    <property type="evidence" value="ECO:0007669"/>
    <property type="project" value="InterPro"/>
</dbReference>
<accession>A0A7M5WZP7</accession>
<evidence type="ECO:0000256" key="1">
    <source>
        <dbReference type="ARBA" id="ARBA00010090"/>
    </source>
</evidence>
<dbReference type="AlphaFoldDB" id="A0A7M5WZP7"/>
<organism evidence="3 4">
    <name type="scientific">Clytia hemisphaerica</name>
    <dbReference type="NCBI Taxonomy" id="252671"/>
    <lineage>
        <taxon>Eukaryota</taxon>
        <taxon>Metazoa</taxon>
        <taxon>Cnidaria</taxon>
        <taxon>Hydrozoa</taxon>
        <taxon>Hydroidolina</taxon>
        <taxon>Leptothecata</taxon>
        <taxon>Obeliida</taxon>
        <taxon>Clytiidae</taxon>
        <taxon>Clytia</taxon>
    </lineage>
</organism>
<dbReference type="GO" id="GO:0005576">
    <property type="term" value="C:extracellular region"/>
    <property type="evidence" value="ECO:0007669"/>
    <property type="project" value="InterPro"/>
</dbReference>
<keyword evidence="2" id="KW-0472">Membrane</keyword>
<feature type="transmembrane region" description="Helical" evidence="2">
    <location>
        <begin position="91"/>
        <end position="115"/>
    </location>
</feature>
<protein>
    <submittedName>
        <fullName evidence="3">Uncharacterized protein</fullName>
    </submittedName>
</protein>
<dbReference type="GO" id="GO:0006869">
    <property type="term" value="P:lipid transport"/>
    <property type="evidence" value="ECO:0007669"/>
    <property type="project" value="InterPro"/>
</dbReference>
<keyword evidence="2" id="KW-0812">Transmembrane</keyword>
<evidence type="ECO:0000313" key="3">
    <source>
        <dbReference type="EnsemblMetazoa" id="CLYHEMP015461.1"/>
    </source>
</evidence>
<keyword evidence="4" id="KW-1185">Reference proteome</keyword>
<dbReference type="GO" id="GO:0042157">
    <property type="term" value="P:lipoprotein metabolic process"/>
    <property type="evidence" value="ECO:0007669"/>
    <property type="project" value="InterPro"/>
</dbReference>
<evidence type="ECO:0000313" key="4">
    <source>
        <dbReference type="Proteomes" id="UP000594262"/>
    </source>
</evidence>
<feature type="transmembrane region" description="Helical" evidence="2">
    <location>
        <begin position="121"/>
        <end position="146"/>
    </location>
</feature>